<dbReference type="OrthoDB" id="3800774at2759"/>
<dbReference type="EMBL" id="ML996234">
    <property type="protein sequence ID" value="KAF2729825.1"/>
    <property type="molecule type" value="Genomic_DNA"/>
</dbReference>
<proteinExistence type="predicted"/>
<dbReference type="Proteomes" id="UP000799444">
    <property type="component" value="Unassembled WGS sequence"/>
</dbReference>
<dbReference type="AlphaFoldDB" id="A0A9P4UZ40"/>
<evidence type="ECO:0000313" key="3">
    <source>
        <dbReference type="Proteomes" id="UP000799444"/>
    </source>
</evidence>
<gene>
    <name evidence="2" type="ORF">EJ04DRAFT_587796</name>
</gene>
<evidence type="ECO:0000256" key="1">
    <source>
        <dbReference type="SAM" id="MobiDB-lite"/>
    </source>
</evidence>
<feature type="region of interest" description="Disordered" evidence="1">
    <location>
        <begin position="209"/>
        <end position="236"/>
    </location>
</feature>
<evidence type="ECO:0000313" key="2">
    <source>
        <dbReference type="EMBL" id="KAF2729825.1"/>
    </source>
</evidence>
<keyword evidence="3" id="KW-1185">Reference proteome</keyword>
<comment type="caution">
    <text evidence="2">The sequence shown here is derived from an EMBL/GenBank/DDBJ whole genome shotgun (WGS) entry which is preliminary data.</text>
</comment>
<reference evidence="2" key="1">
    <citation type="journal article" date="2020" name="Stud. Mycol.">
        <title>101 Dothideomycetes genomes: a test case for predicting lifestyles and emergence of pathogens.</title>
        <authorList>
            <person name="Haridas S."/>
            <person name="Albert R."/>
            <person name="Binder M."/>
            <person name="Bloem J."/>
            <person name="Labutti K."/>
            <person name="Salamov A."/>
            <person name="Andreopoulos B."/>
            <person name="Baker S."/>
            <person name="Barry K."/>
            <person name="Bills G."/>
            <person name="Bluhm B."/>
            <person name="Cannon C."/>
            <person name="Castanera R."/>
            <person name="Culley D."/>
            <person name="Daum C."/>
            <person name="Ezra D."/>
            <person name="Gonzalez J."/>
            <person name="Henrissat B."/>
            <person name="Kuo A."/>
            <person name="Liang C."/>
            <person name="Lipzen A."/>
            <person name="Lutzoni F."/>
            <person name="Magnuson J."/>
            <person name="Mondo S."/>
            <person name="Nolan M."/>
            <person name="Ohm R."/>
            <person name="Pangilinan J."/>
            <person name="Park H.-J."/>
            <person name="Ramirez L."/>
            <person name="Alfaro M."/>
            <person name="Sun H."/>
            <person name="Tritt A."/>
            <person name="Yoshinaga Y."/>
            <person name="Zwiers L.-H."/>
            <person name="Turgeon B."/>
            <person name="Goodwin S."/>
            <person name="Spatafora J."/>
            <person name="Crous P."/>
            <person name="Grigoriev I."/>
        </authorList>
    </citation>
    <scope>NUCLEOTIDE SEQUENCE</scope>
    <source>
        <strain evidence="2">CBS 125425</strain>
    </source>
</reference>
<name>A0A9P4UZ40_9PLEO</name>
<protein>
    <submittedName>
        <fullName evidence="2">Uncharacterized protein</fullName>
    </submittedName>
</protein>
<accession>A0A9P4UZ40</accession>
<organism evidence="2 3">
    <name type="scientific">Polyplosphaeria fusca</name>
    <dbReference type="NCBI Taxonomy" id="682080"/>
    <lineage>
        <taxon>Eukaryota</taxon>
        <taxon>Fungi</taxon>
        <taxon>Dikarya</taxon>
        <taxon>Ascomycota</taxon>
        <taxon>Pezizomycotina</taxon>
        <taxon>Dothideomycetes</taxon>
        <taxon>Pleosporomycetidae</taxon>
        <taxon>Pleosporales</taxon>
        <taxon>Tetraplosphaeriaceae</taxon>
        <taxon>Polyplosphaeria</taxon>
    </lineage>
</organism>
<sequence>MAILTQELPSRALRAVLGDGDAAGPPPRRPVSCTIVHAVTWQEIPLYPGIVESSVQYRWRIVRPITMGYRQAHHMSAAPAMPTALPTRPLEQLRLHTPPDGAKAPILSSSPLDSKSHTRSDVRGFLTWLIEQQSEEDALEYIRTQDVILGQMWTVDDIKQMADRTSVAYTEAIKEPHCLKAGVIRHLRKEFARYKQDVRAKLAEEARTKQAEEARANQAEEARANQAEEAKANQAEETRAQIAAAAGLASLGGGV</sequence>